<organism evidence="1 2">
    <name type="scientific">Photobacterium aphoticum</name>
    <dbReference type="NCBI Taxonomy" id="754436"/>
    <lineage>
        <taxon>Bacteria</taxon>
        <taxon>Pseudomonadati</taxon>
        <taxon>Pseudomonadota</taxon>
        <taxon>Gammaproteobacteria</taxon>
        <taxon>Vibrionales</taxon>
        <taxon>Vibrionaceae</taxon>
        <taxon>Photobacterium</taxon>
    </lineage>
</organism>
<dbReference type="AlphaFoldDB" id="A0A090QXJ1"/>
<gene>
    <name evidence="1" type="ORF">JCM19237_300</name>
</gene>
<dbReference type="Proteomes" id="UP000029227">
    <property type="component" value="Unassembled WGS sequence"/>
</dbReference>
<sequence>MALAAALKSQDTQRALQAAFIEHMESVYQNNAEISRLQGEDEMQHIAISASLSLSTALEMACMKMQEKAYRLMQTYWRLSLGCRLTQ</sequence>
<proteinExistence type="predicted"/>
<accession>A0A090QXJ1</accession>
<dbReference type="EMBL" id="BBMN01000020">
    <property type="protein sequence ID" value="GAL07920.1"/>
    <property type="molecule type" value="Genomic_DNA"/>
</dbReference>
<evidence type="ECO:0000313" key="2">
    <source>
        <dbReference type="Proteomes" id="UP000029227"/>
    </source>
</evidence>
<comment type="caution">
    <text evidence="1">The sequence shown here is derived from an EMBL/GenBank/DDBJ whole genome shotgun (WGS) entry which is preliminary data.</text>
</comment>
<evidence type="ECO:0000313" key="1">
    <source>
        <dbReference type="EMBL" id="GAL07920.1"/>
    </source>
</evidence>
<protein>
    <submittedName>
        <fullName evidence="1">Uncharacterized protein</fullName>
    </submittedName>
</protein>
<reference evidence="1 2" key="1">
    <citation type="journal article" date="2014" name="Genome Announc.">
        <title>Draft Genome Sequences of Two Vibrionaceae Species, Vibrio ponticus C121 and Photobacterium aphoticum C119, Isolated as Coral Reef Microbiota.</title>
        <authorList>
            <person name="Al-saari N."/>
            <person name="Meirelles P.M."/>
            <person name="Mino S."/>
            <person name="Suda W."/>
            <person name="Oshima K."/>
            <person name="Hattori M."/>
            <person name="Ohkuma M."/>
            <person name="Thompson F.L."/>
            <person name="Gomez-Gil B."/>
            <person name="Sawabe T."/>
            <person name="Sawabe T."/>
        </authorList>
    </citation>
    <scope>NUCLEOTIDE SEQUENCE [LARGE SCALE GENOMIC DNA]</scope>
    <source>
        <strain evidence="1 2">JCM 19237</strain>
    </source>
</reference>
<name>A0A090QXJ1_9GAMM</name>
<dbReference type="STRING" id="754436.JCM19237_300"/>